<dbReference type="NCBIfam" id="TIGR04183">
    <property type="entry name" value="Por_Secre_tail"/>
    <property type="match status" value="1"/>
</dbReference>
<gene>
    <name evidence="11" type="ORF">DIT68_11400</name>
</gene>
<evidence type="ECO:0000256" key="1">
    <source>
        <dbReference type="ARBA" id="ARBA00004613"/>
    </source>
</evidence>
<comment type="subcellular location">
    <subcellularLocation>
        <location evidence="1">Secreted</location>
    </subcellularLocation>
</comment>
<dbReference type="AlphaFoldDB" id="A0A2U2XB06"/>
<feature type="domain" description="Phospholipase/carboxylesterase/thioesterase" evidence="9">
    <location>
        <begin position="113"/>
        <end position="199"/>
    </location>
</feature>
<comment type="caution">
    <text evidence="11">The sequence shown here is derived from an EMBL/GenBank/DDBJ whole genome shotgun (WGS) entry which is preliminary data.</text>
</comment>
<evidence type="ECO:0000259" key="9">
    <source>
        <dbReference type="Pfam" id="PF02230"/>
    </source>
</evidence>
<feature type="signal peptide" evidence="8">
    <location>
        <begin position="1"/>
        <end position="18"/>
    </location>
</feature>
<proteinExistence type="predicted"/>
<keyword evidence="4 8" id="KW-0732">Signal</keyword>
<dbReference type="PANTHER" id="PTHR38050">
    <property type="match status" value="1"/>
</dbReference>
<dbReference type="Pfam" id="PF18962">
    <property type="entry name" value="Por_Secre_tail"/>
    <property type="match status" value="1"/>
</dbReference>
<dbReference type="Proteomes" id="UP000245370">
    <property type="component" value="Unassembled WGS sequence"/>
</dbReference>
<keyword evidence="2" id="KW-0964">Secreted</keyword>
<dbReference type="GO" id="GO:0005576">
    <property type="term" value="C:extracellular region"/>
    <property type="evidence" value="ECO:0007669"/>
    <property type="project" value="UniProtKB-SubCell"/>
</dbReference>
<name>A0A2U2XB06_9FLAO</name>
<accession>A0A2U2XB06</accession>
<dbReference type="InterPro" id="IPR003140">
    <property type="entry name" value="PLipase/COase/thioEstase"/>
</dbReference>
<dbReference type="PANTHER" id="PTHR38050:SF2">
    <property type="entry name" value="FERULOYL ESTERASE C-RELATED"/>
    <property type="match status" value="1"/>
</dbReference>
<evidence type="ECO:0000256" key="2">
    <source>
        <dbReference type="ARBA" id="ARBA00022525"/>
    </source>
</evidence>
<evidence type="ECO:0000259" key="10">
    <source>
        <dbReference type="Pfam" id="PF18962"/>
    </source>
</evidence>
<keyword evidence="6" id="KW-0119">Carbohydrate metabolism</keyword>
<dbReference type="InterPro" id="IPR043595">
    <property type="entry name" value="FaeB/C/D"/>
</dbReference>
<evidence type="ECO:0000256" key="6">
    <source>
        <dbReference type="ARBA" id="ARBA00023277"/>
    </source>
</evidence>
<keyword evidence="5" id="KW-0378">Hydrolase</keyword>
<dbReference type="EMBL" id="QFRJ01000009">
    <property type="protein sequence ID" value="PWH84972.1"/>
    <property type="molecule type" value="Genomic_DNA"/>
</dbReference>
<dbReference type="ESTHER" id="9flao-a0a2u2xb06">
    <property type="family name" value="Esterase_phb"/>
</dbReference>
<dbReference type="RefSeq" id="WP_109359935.1">
    <property type="nucleotide sequence ID" value="NZ_QFRJ01000009.1"/>
</dbReference>
<evidence type="ECO:0000256" key="3">
    <source>
        <dbReference type="ARBA" id="ARBA00022651"/>
    </source>
</evidence>
<keyword evidence="12" id="KW-1185">Reference proteome</keyword>
<dbReference type="Pfam" id="PF02230">
    <property type="entry name" value="Abhydrolase_2"/>
    <property type="match status" value="1"/>
</dbReference>
<evidence type="ECO:0000313" key="12">
    <source>
        <dbReference type="Proteomes" id="UP000245370"/>
    </source>
</evidence>
<keyword evidence="3" id="KW-0858">Xylan degradation</keyword>
<dbReference type="GO" id="GO:0030600">
    <property type="term" value="F:feruloyl esterase activity"/>
    <property type="evidence" value="ECO:0007669"/>
    <property type="project" value="InterPro"/>
</dbReference>
<keyword evidence="7" id="KW-0624">Polysaccharide degradation</keyword>
<dbReference type="GO" id="GO:0045493">
    <property type="term" value="P:xylan catabolic process"/>
    <property type="evidence" value="ECO:0007669"/>
    <property type="project" value="UniProtKB-KW"/>
</dbReference>
<reference evidence="11 12" key="1">
    <citation type="submission" date="2018-05" db="EMBL/GenBank/DDBJ databases">
        <title>Brumimicrobium oceani sp. nov., isolated from coastal sediment.</title>
        <authorList>
            <person name="Kou Y."/>
        </authorList>
    </citation>
    <scope>NUCLEOTIDE SEQUENCE [LARGE SCALE GENOMIC DNA]</scope>
    <source>
        <strain evidence="11 12">C305</strain>
    </source>
</reference>
<reference evidence="11 12" key="2">
    <citation type="submission" date="2018-05" db="EMBL/GenBank/DDBJ databases">
        <authorList>
            <person name="Lanie J.A."/>
            <person name="Ng W.-L."/>
            <person name="Kazmierczak K.M."/>
            <person name="Andrzejewski T.M."/>
            <person name="Davidsen T.M."/>
            <person name="Wayne K.J."/>
            <person name="Tettelin H."/>
            <person name="Glass J.I."/>
            <person name="Rusch D."/>
            <person name="Podicherti R."/>
            <person name="Tsui H.-C.T."/>
            <person name="Winkler M.E."/>
        </authorList>
    </citation>
    <scope>NUCLEOTIDE SEQUENCE [LARGE SCALE GENOMIC DNA]</scope>
    <source>
        <strain evidence="11 12">C305</strain>
    </source>
</reference>
<dbReference type="Gene3D" id="3.40.50.1820">
    <property type="entry name" value="alpha/beta hydrolase"/>
    <property type="match status" value="1"/>
</dbReference>
<feature type="domain" description="Secretion system C-terminal sorting" evidence="10">
    <location>
        <begin position="308"/>
        <end position="375"/>
    </location>
</feature>
<sequence>MKHLLLLLSLFLSNILSAQTGTQSNLTLEHNGINREYILYVPQAYDGQTEYPLLLNLHGYGSSMLEQIFYGEFRDIADTANFIMAVPNGTLDPTGERYWNFFVPAGADDLGFLSDLIDEISTNYEINTNRVYSTGMSNGGFMSYYLACNLSDKITAIASVTGTMDASQLAGCTPTKPVPTMSIHGTDDAVVPYNGNITFASVPNVVDHWVAQTNTNTSPVVTQLPDIDPTDNCTAEHYLYENGTNGATVEHYKIVDGGHTWPGAIFDIGVTNHDFDASTVIWRFFSQFNSAELLSAKEENQLDKIVNIYPNPSNGTINIDINQSIDQLEIISAQGQILRSLNNVDKSLTFTSVKPGIYFVKIHSKGKVTTQKAIVR</sequence>
<evidence type="ECO:0000313" key="11">
    <source>
        <dbReference type="EMBL" id="PWH84972.1"/>
    </source>
</evidence>
<protein>
    <submittedName>
        <fullName evidence="11">Uncharacterized protein</fullName>
    </submittedName>
</protein>
<dbReference type="InterPro" id="IPR029058">
    <property type="entry name" value="AB_hydrolase_fold"/>
</dbReference>
<feature type="chain" id="PRO_5015415758" evidence="8">
    <location>
        <begin position="19"/>
        <end position="376"/>
    </location>
</feature>
<dbReference type="OrthoDB" id="9764953at2"/>
<evidence type="ECO:0000256" key="4">
    <source>
        <dbReference type="ARBA" id="ARBA00022729"/>
    </source>
</evidence>
<evidence type="ECO:0000256" key="5">
    <source>
        <dbReference type="ARBA" id="ARBA00022801"/>
    </source>
</evidence>
<dbReference type="SUPFAM" id="SSF53474">
    <property type="entry name" value="alpha/beta-Hydrolases"/>
    <property type="match status" value="1"/>
</dbReference>
<evidence type="ECO:0000256" key="8">
    <source>
        <dbReference type="SAM" id="SignalP"/>
    </source>
</evidence>
<evidence type="ECO:0000256" key="7">
    <source>
        <dbReference type="ARBA" id="ARBA00023326"/>
    </source>
</evidence>
<organism evidence="11 12">
    <name type="scientific">Brumimicrobium oceani</name>
    <dbReference type="NCBI Taxonomy" id="2100725"/>
    <lineage>
        <taxon>Bacteria</taxon>
        <taxon>Pseudomonadati</taxon>
        <taxon>Bacteroidota</taxon>
        <taxon>Flavobacteriia</taxon>
        <taxon>Flavobacteriales</taxon>
        <taxon>Crocinitomicaceae</taxon>
        <taxon>Brumimicrobium</taxon>
    </lineage>
</organism>
<dbReference type="InterPro" id="IPR026444">
    <property type="entry name" value="Secre_tail"/>
</dbReference>